<dbReference type="RefSeq" id="WP_151167948.1">
    <property type="nucleotide sequence ID" value="NZ_WACR01000006.1"/>
</dbReference>
<dbReference type="PANTHER" id="PTHR42834:SF1">
    <property type="entry name" value="ENDONUCLEASE_EXONUCLEASE_PHOSPHATASE FAMILY PROTEIN (AFU_ORTHOLOGUE AFUA_3G09210)"/>
    <property type="match status" value="1"/>
</dbReference>
<keyword evidence="1 2" id="KW-0732">Signal</keyword>
<keyword evidence="5" id="KW-1185">Reference proteome</keyword>
<reference evidence="4 5" key="1">
    <citation type="submission" date="2019-09" db="EMBL/GenBank/DDBJ databases">
        <title>Genomes of Cryomorphaceae.</title>
        <authorList>
            <person name="Bowman J.P."/>
        </authorList>
    </citation>
    <scope>NUCLEOTIDE SEQUENCE [LARGE SCALE GENOMIC DNA]</scope>
    <source>
        <strain evidence="4 5">KCTC 52047</strain>
    </source>
</reference>
<dbReference type="AlphaFoldDB" id="A0A6N6M7X8"/>
<gene>
    <name evidence="4" type="ORF">F3059_07825</name>
</gene>
<accession>A0A6N6M7X8</accession>
<sequence length="1107" mass="118075">MRKLYFGFLSMVFALIAINVSAQTVVSQQSFEGTTSDDWNYTVTPTNFNGGGDIWDTVTTLPNVASMPTAGSYFWGVRDLNSPNGTTGFAEINFDTVHTSSISTGYIAFDYDIYQFDSGDDVQYEVFANGTSLGVDTIIDGFSNLSAVGTVNVAIPSNTDSVRLKLYVKQNGGSDYAGFDNFRVMSGSIPTPPSTPFYNIADINNVDANGVADSLNVTCFTQGLVLGVDLNSGGGYSFTLWDGEGIGVYNNSDVNGYSVQEGDSIIIRGTVDQFNGLTQLGSIDSISVVNTGNALPSPAVITALDETTESKLVRFDNAEITADLGFGNWEAVSGMDTITMRIETETNVDDSVSLAVGDSLCYIIGLGGQYDSNSPYNEGYQLIPRYFADVDTTCGSSSNPPAPSTDPFYNIADINNVDANGVADSLNVTCFTQGLVLGVDLNSGGGYSFTLWDGEGIGVYNNSDVNGYSVQEGDSIIIRGTVDQFNGLTQLGSIDSISVVNTGNALPSPAVITALDETTESKLVRFDNAEITADLGFGNWEAVSGMDTITMRIETETNVDDSVSLAVGDSLCYIIGIGGQYDNNSPYTEGYQMIPRYFADVDTTCGSSSSTPTPTGTPFYNIADINNVDANGVADSLGVECFTKGVVLGVNLRTSGYQFTLWDNEGIGVFNFSDVNGYTVQEGDSIIIKGEVDQYNGLTQMGSIDSIHVVNSGNPLPSPSVVTSLDESTESEPIQINNVLVTGVSGSNFEIVNATDTMTMRIDTETGIFNDITPAVGDSLCSIVGIGGQFDGSSPYTSGYQIFPMYSSDLDTTCGGVTPPAVDLNIYPIGDVTTVDANGEPDSLGVVCGVQGVVTTIDFRVSGYELYIQDATGGINVFSFSDYNNVQPLMGDSLLVWGEIDQYNGLTEIIVDSLEVLNSGNSIPNHKLVNTITESVEGEIVEIQDFVVNSVDSTNAGTGAINYGINKGQDSLTLRVRDITGINDMITLNVGDTLCSAKGAASQYDDQAPLFDEYQLLPVQMSDLTVNNCDSIENSIGEVAEKTELRAYPNPTNNMLNFNKTIDFVMFNALGEEVKRATRVRRINVSDLTNGIYFIKSEDTVLKVIVK</sequence>
<feature type="chain" id="PRO_5026790595" evidence="2">
    <location>
        <begin position="23"/>
        <end position="1107"/>
    </location>
</feature>
<dbReference type="InterPro" id="IPR026444">
    <property type="entry name" value="Secre_tail"/>
</dbReference>
<dbReference type="NCBIfam" id="TIGR04183">
    <property type="entry name" value="Por_Secre_tail"/>
    <property type="match status" value="1"/>
</dbReference>
<evidence type="ECO:0000256" key="2">
    <source>
        <dbReference type="SAM" id="SignalP"/>
    </source>
</evidence>
<name>A0A6N6M7X8_9FLAO</name>
<evidence type="ECO:0000313" key="4">
    <source>
        <dbReference type="EMBL" id="KAB1063937.1"/>
    </source>
</evidence>
<dbReference type="Pfam" id="PF18962">
    <property type="entry name" value="Por_Secre_tail"/>
    <property type="match status" value="1"/>
</dbReference>
<evidence type="ECO:0000256" key="1">
    <source>
        <dbReference type="ARBA" id="ARBA00022729"/>
    </source>
</evidence>
<evidence type="ECO:0000313" key="5">
    <source>
        <dbReference type="Proteomes" id="UP000435357"/>
    </source>
</evidence>
<comment type="caution">
    <text evidence="4">The sequence shown here is derived from an EMBL/GenBank/DDBJ whole genome shotgun (WGS) entry which is preliminary data.</text>
</comment>
<evidence type="ECO:0000259" key="3">
    <source>
        <dbReference type="Pfam" id="PF18962"/>
    </source>
</evidence>
<dbReference type="OrthoDB" id="5500612at2"/>
<protein>
    <submittedName>
        <fullName evidence="4">T9SS type A sorting domain-containing protein</fullName>
    </submittedName>
</protein>
<organism evidence="4 5">
    <name type="scientific">Salibacter halophilus</name>
    <dbReference type="NCBI Taxonomy" id="1803916"/>
    <lineage>
        <taxon>Bacteria</taxon>
        <taxon>Pseudomonadati</taxon>
        <taxon>Bacteroidota</taxon>
        <taxon>Flavobacteriia</taxon>
        <taxon>Flavobacteriales</taxon>
        <taxon>Salibacteraceae</taxon>
        <taxon>Salibacter</taxon>
    </lineage>
</organism>
<feature type="domain" description="Secretion system C-terminal sorting" evidence="3">
    <location>
        <begin position="1048"/>
        <end position="1101"/>
    </location>
</feature>
<feature type="signal peptide" evidence="2">
    <location>
        <begin position="1"/>
        <end position="22"/>
    </location>
</feature>
<dbReference type="EMBL" id="WACR01000006">
    <property type="protein sequence ID" value="KAB1063937.1"/>
    <property type="molecule type" value="Genomic_DNA"/>
</dbReference>
<dbReference type="Proteomes" id="UP000435357">
    <property type="component" value="Unassembled WGS sequence"/>
</dbReference>
<proteinExistence type="predicted"/>
<dbReference type="PANTHER" id="PTHR42834">
    <property type="entry name" value="ENDONUCLEASE/EXONUCLEASE/PHOSPHATASE FAMILY PROTEIN (AFU_ORTHOLOGUE AFUA_3G09210)"/>
    <property type="match status" value="1"/>
</dbReference>